<accession>A0AAN6TKE7</accession>
<name>A0AAN6TKE7_9PEZI</name>
<proteinExistence type="predicted"/>
<dbReference type="RefSeq" id="XP_064673638.1">
    <property type="nucleotide sequence ID" value="XM_064814232.1"/>
</dbReference>
<comment type="caution">
    <text evidence="1">The sequence shown here is derived from an EMBL/GenBank/DDBJ whole genome shotgun (WGS) entry which is preliminary data.</text>
</comment>
<evidence type="ECO:0000313" key="2">
    <source>
        <dbReference type="Proteomes" id="UP001302812"/>
    </source>
</evidence>
<reference evidence="1" key="1">
    <citation type="journal article" date="2023" name="Mol. Phylogenet. Evol.">
        <title>Genome-scale phylogeny and comparative genomics of the fungal order Sordariales.</title>
        <authorList>
            <person name="Hensen N."/>
            <person name="Bonometti L."/>
            <person name="Westerberg I."/>
            <person name="Brannstrom I.O."/>
            <person name="Guillou S."/>
            <person name="Cros-Aarteil S."/>
            <person name="Calhoun S."/>
            <person name="Haridas S."/>
            <person name="Kuo A."/>
            <person name="Mondo S."/>
            <person name="Pangilinan J."/>
            <person name="Riley R."/>
            <person name="LaButti K."/>
            <person name="Andreopoulos B."/>
            <person name="Lipzen A."/>
            <person name="Chen C."/>
            <person name="Yan M."/>
            <person name="Daum C."/>
            <person name="Ng V."/>
            <person name="Clum A."/>
            <person name="Steindorff A."/>
            <person name="Ohm R.A."/>
            <person name="Martin F."/>
            <person name="Silar P."/>
            <person name="Natvig D.O."/>
            <person name="Lalanne C."/>
            <person name="Gautier V."/>
            <person name="Ament-Velasquez S.L."/>
            <person name="Kruys A."/>
            <person name="Hutchinson M.I."/>
            <person name="Powell A.J."/>
            <person name="Barry K."/>
            <person name="Miller A.N."/>
            <person name="Grigoriev I.V."/>
            <person name="Debuchy R."/>
            <person name="Gladieux P."/>
            <person name="Hiltunen Thoren M."/>
            <person name="Johannesson H."/>
        </authorList>
    </citation>
    <scope>NUCLEOTIDE SEQUENCE</scope>
    <source>
        <strain evidence="1">CBS 508.74</strain>
    </source>
</reference>
<dbReference type="Proteomes" id="UP001302812">
    <property type="component" value="Unassembled WGS sequence"/>
</dbReference>
<dbReference type="GeneID" id="89938357"/>
<evidence type="ECO:0000313" key="1">
    <source>
        <dbReference type="EMBL" id="KAK4116068.1"/>
    </source>
</evidence>
<dbReference type="AlphaFoldDB" id="A0AAN6TKE7"/>
<gene>
    <name evidence="1" type="ORF">N656DRAFT_774258</name>
</gene>
<organism evidence="1 2">
    <name type="scientific">Canariomyces notabilis</name>
    <dbReference type="NCBI Taxonomy" id="2074819"/>
    <lineage>
        <taxon>Eukaryota</taxon>
        <taxon>Fungi</taxon>
        <taxon>Dikarya</taxon>
        <taxon>Ascomycota</taxon>
        <taxon>Pezizomycotina</taxon>
        <taxon>Sordariomycetes</taxon>
        <taxon>Sordariomycetidae</taxon>
        <taxon>Sordariales</taxon>
        <taxon>Chaetomiaceae</taxon>
        <taxon>Canariomyces</taxon>
    </lineage>
</organism>
<protein>
    <submittedName>
        <fullName evidence="1">Uncharacterized protein</fullName>
    </submittedName>
</protein>
<dbReference type="EMBL" id="MU853333">
    <property type="protein sequence ID" value="KAK4116068.1"/>
    <property type="molecule type" value="Genomic_DNA"/>
</dbReference>
<sequence length="265" mass="29124">MQQGNSSASSQSQSSLRQATSDKMCPFDLFTGATNWEGLRAAVRSIRTLLVKAGDGRLVQLHPILAQNQAYLNNYLSALLSGPCLEDVDLDFGALTLPCRGRVIGPVDNPEPLNPVGSVLATASWHNIKRLCVHYAAFTEEELVNFFERIGNRLERIYLCQLGVVKEGGWARPLEVLREKVMRSCVSSDALLEDLCGGGFCDVDKAKEFGHEEGSEDSHDDWACRAARKYVLGIRAMNPLAELERSSLAWPPPDTCSHSLCQSDV</sequence>
<keyword evidence="2" id="KW-1185">Reference proteome</keyword>
<reference evidence="1" key="2">
    <citation type="submission" date="2023-05" db="EMBL/GenBank/DDBJ databases">
        <authorList>
            <consortium name="Lawrence Berkeley National Laboratory"/>
            <person name="Steindorff A."/>
            <person name="Hensen N."/>
            <person name="Bonometti L."/>
            <person name="Westerberg I."/>
            <person name="Brannstrom I.O."/>
            <person name="Guillou S."/>
            <person name="Cros-Aarteil S."/>
            <person name="Calhoun S."/>
            <person name="Haridas S."/>
            <person name="Kuo A."/>
            <person name="Mondo S."/>
            <person name="Pangilinan J."/>
            <person name="Riley R."/>
            <person name="Labutti K."/>
            <person name="Andreopoulos B."/>
            <person name="Lipzen A."/>
            <person name="Chen C."/>
            <person name="Yanf M."/>
            <person name="Daum C."/>
            <person name="Ng V."/>
            <person name="Clum A."/>
            <person name="Ohm R."/>
            <person name="Martin F."/>
            <person name="Silar P."/>
            <person name="Natvig D."/>
            <person name="Lalanne C."/>
            <person name="Gautier V."/>
            <person name="Ament-Velasquez S.L."/>
            <person name="Kruys A."/>
            <person name="Hutchinson M.I."/>
            <person name="Powell A.J."/>
            <person name="Barry K."/>
            <person name="Miller A.N."/>
            <person name="Grigoriev I.V."/>
            <person name="Debuchy R."/>
            <person name="Gladieux P."/>
            <person name="Thoren M.H."/>
            <person name="Johannesson H."/>
        </authorList>
    </citation>
    <scope>NUCLEOTIDE SEQUENCE</scope>
    <source>
        <strain evidence="1">CBS 508.74</strain>
    </source>
</reference>